<dbReference type="PANTHER" id="PTHR11596:SF5">
    <property type="entry name" value="ALKALINE PHOSPHATASE"/>
    <property type="match status" value="1"/>
</dbReference>
<sequence>MMRLCFVLFVCALLICPAMVAGQGKDREIKVTWDKESPVKKIVSPTKGKVKNVVFMIGDGMSLMTMYSTWAANRGKLNIENCRCVGLAKTYCYDRLITDSGASGTALATGHKTRYHSVGVDPDGKPLTTLTDLAAVKNKSTGVVVTCRLNDATPAAFCAHNSDREQAEAIIADYVGCGVDFIFGGGKRYFCEREDGRDIMEEMRALGYRTPENKEQLDAIESGKVLAVWADHDLPRPAERGEMLTEGTLKALELLSRNKKGFFLMVEASQIDDYGHSNQLRPLVEEVLDFDRTIGKVFEWAAADGNTLVVVTADHETGGLTLVGGDLERGEIVGKFSTGSHSGVMVPVYAFGPGAEAFTGIYENTDIFEKIKSLLKL</sequence>
<dbReference type="PANTHER" id="PTHR11596">
    <property type="entry name" value="ALKALINE PHOSPHATASE"/>
    <property type="match status" value="1"/>
</dbReference>
<gene>
    <name evidence="11" type="ORF">H8S64_18020</name>
</gene>
<reference evidence="11 12" key="1">
    <citation type="submission" date="2020-08" db="EMBL/GenBank/DDBJ databases">
        <title>Genome public.</title>
        <authorList>
            <person name="Liu C."/>
            <person name="Sun Q."/>
        </authorList>
    </citation>
    <scope>NUCLEOTIDE SEQUENCE [LARGE SCALE GENOMIC DNA]</scope>
    <source>
        <strain evidence="11 12">NSJ-56</strain>
    </source>
</reference>
<evidence type="ECO:0000256" key="7">
    <source>
        <dbReference type="ARBA" id="ARBA00022833"/>
    </source>
</evidence>
<evidence type="ECO:0000256" key="10">
    <source>
        <dbReference type="SAM" id="SignalP"/>
    </source>
</evidence>
<comment type="cofactor">
    <cofactor evidence="1">
        <name>Mg(2+)</name>
        <dbReference type="ChEBI" id="CHEBI:18420"/>
    </cofactor>
</comment>
<keyword evidence="6" id="KW-0378">Hydrolase</keyword>
<proteinExistence type="inferred from homology"/>
<dbReference type="SMART" id="SM00098">
    <property type="entry name" value="alkPPc"/>
    <property type="match status" value="1"/>
</dbReference>
<evidence type="ECO:0000313" key="12">
    <source>
        <dbReference type="Proteomes" id="UP000646484"/>
    </source>
</evidence>
<comment type="similarity">
    <text evidence="3 9">Belongs to the alkaline phosphatase family.</text>
</comment>
<dbReference type="InterPro" id="IPR017850">
    <property type="entry name" value="Alkaline_phosphatase_core_sf"/>
</dbReference>
<dbReference type="Pfam" id="PF00245">
    <property type="entry name" value="Alk_phosphatase"/>
    <property type="match status" value="1"/>
</dbReference>
<dbReference type="SUPFAM" id="SSF53649">
    <property type="entry name" value="Alkaline phosphatase-like"/>
    <property type="match status" value="1"/>
</dbReference>
<dbReference type="PRINTS" id="PR00113">
    <property type="entry name" value="ALKPHPHTASE"/>
</dbReference>
<comment type="caution">
    <text evidence="11">The sequence shown here is derived from an EMBL/GenBank/DDBJ whole genome shotgun (WGS) entry which is preliminary data.</text>
</comment>
<dbReference type="PROSITE" id="PS00123">
    <property type="entry name" value="ALKALINE_PHOSPHATASE"/>
    <property type="match status" value="1"/>
</dbReference>
<dbReference type="EMBL" id="JACOOH010000008">
    <property type="protein sequence ID" value="MBC5622994.1"/>
    <property type="molecule type" value="Genomic_DNA"/>
</dbReference>
<protein>
    <submittedName>
        <fullName evidence="11">Alkaline phosphatase</fullName>
    </submittedName>
</protein>
<feature type="signal peptide" evidence="10">
    <location>
        <begin position="1"/>
        <end position="20"/>
    </location>
</feature>
<dbReference type="CDD" id="cd16012">
    <property type="entry name" value="ALP"/>
    <property type="match status" value="1"/>
</dbReference>
<keyword evidence="5" id="KW-0479">Metal-binding</keyword>
<dbReference type="Proteomes" id="UP000646484">
    <property type="component" value="Unassembled WGS sequence"/>
</dbReference>
<comment type="cofactor">
    <cofactor evidence="2">
        <name>Zn(2+)</name>
        <dbReference type="ChEBI" id="CHEBI:29105"/>
    </cofactor>
</comment>
<evidence type="ECO:0000256" key="8">
    <source>
        <dbReference type="ARBA" id="ARBA00022842"/>
    </source>
</evidence>
<keyword evidence="12" id="KW-1185">Reference proteome</keyword>
<dbReference type="InterPro" id="IPR018299">
    <property type="entry name" value="Alkaline_phosphatase_AS"/>
</dbReference>
<evidence type="ECO:0000256" key="5">
    <source>
        <dbReference type="ARBA" id="ARBA00022723"/>
    </source>
</evidence>
<keyword evidence="7" id="KW-0862">Zinc</keyword>
<dbReference type="Gene3D" id="3.40.720.10">
    <property type="entry name" value="Alkaline Phosphatase, subunit A"/>
    <property type="match status" value="1"/>
</dbReference>
<organism evidence="11 12">
    <name type="scientific">Butyricimonas hominis</name>
    <dbReference type="NCBI Taxonomy" id="2763032"/>
    <lineage>
        <taxon>Bacteria</taxon>
        <taxon>Pseudomonadati</taxon>
        <taxon>Bacteroidota</taxon>
        <taxon>Bacteroidia</taxon>
        <taxon>Bacteroidales</taxon>
        <taxon>Odoribacteraceae</taxon>
        <taxon>Butyricimonas</taxon>
    </lineage>
</organism>
<keyword evidence="8" id="KW-0460">Magnesium</keyword>
<feature type="chain" id="PRO_5046855173" evidence="10">
    <location>
        <begin position="21"/>
        <end position="377"/>
    </location>
</feature>
<dbReference type="InterPro" id="IPR001952">
    <property type="entry name" value="Alkaline_phosphatase"/>
</dbReference>
<accession>A0ABR7D531</accession>
<evidence type="ECO:0000313" key="11">
    <source>
        <dbReference type="EMBL" id="MBC5622994.1"/>
    </source>
</evidence>
<evidence type="ECO:0000256" key="9">
    <source>
        <dbReference type="RuleBase" id="RU003946"/>
    </source>
</evidence>
<evidence type="ECO:0000256" key="4">
    <source>
        <dbReference type="ARBA" id="ARBA00022553"/>
    </source>
</evidence>
<keyword evidence="10" id="KW-0732">Signal</keyword>
<name>A0ABR7D531_9BACT</name>
<keyword evidence="4" id="KW-0597">Phosphoprotein</keyword>
<evidence type="ECO:0000256" key="6">
    <source>
        <dbReference type="ARBA" id="ARBA00022801"/>
    </source>
</evidence>
<evidence type="ECO:0000256" key="3">
    <source>
        <dbReference type="ARBA" id="ARBA00005984"/>
    </source>
</evidence>
<evidence type="ECO:0000256" key="2">
    <source>
        <dbReference type="ARBA" id="ARBA00001947"/>
    </source>
</evidence>
<evidence type="ECO:0000256" key="1">
    <source>
        <dbReference type="ARBA" id="ARBA00001946"/>
    </source>
</evidence>